<evidence type="ECO:0000259" key="2">
    <source>
        <dbReference type="PROSITE" id="PS50263"/>
    </source>
</evidence>
<sequence length="323" mass="35907">MTHLRAASVQFCHRANDKAYNLALMREFVAKAQAEGVQILAFPEMCITGYWHVPFLDRDGLESLAESVEDGAAALEIRRLAVESGMLIGAGLLEWAPDGRLYNSYLAALPDGSWQVHRKLHAFEHAEIASGDSYTVFDTPWGAKVGILICWDNNLVENARATALLGCDILLAPHQTGGCNSRSPHAMGLIDPQLWRNREADPEAIEAEFRGAKGREWLLRWLPARAHDNGMFLVFSNGVGEDNGEVRTGNAMILDPYGRILGETWAAEDRMVVADLDLDLLPLATGRRWIRGRRPELYSPLTVRQGHELSPQAARFSEEPVKR</sequence>
<name>A0ABW5DT24_9PROT</name>
<dbReference type="InterPro" id="IPR050345">
    <property type="entry name" value="Aliph_Amidase/BUP"/>
</dbReference>
<evidence type="ECO:0000313" key="4">
    <source>
        <dbReference type="Proteomes" id="UP001597295"/>
    </source>
</evidence>
<evidence type="ECO:0000256" key="1">
    <source>
        <dbReference type="ARBA" id="ARBA00022801"/>
    </source>
</evidence>
<dbReference type="SUPFAM" id="SSF56317">
    <property type="entry name" value="Carbon-nitrogen hydrolase"/>
    <property type="match status" value="1"/>
</dbReference>
<gene>
    <name evidence="3" type="ORF">ACFSM5_06005</name>
</gene>
<reference evidence="4" key="1">
    <citation type="journal article" date="2019" name="Int. J. Syst. Evol. Microbiol.">
        <title>The Global Catalogue of Microorganisms (GCM) 10K type strain sequencing project: providing services to taxonomists for standard genome sequencing and annotation.</title>
        <authorList>
            <consortium name="The Broad Institute Genomics Platform"/>
            <consortium name="The Broad Institute Genome Sequencing Center for Infectious Disease"/>
            <person name="Wu L."/>
            <person name="Ma J."/>
        </authorList>
    </citation>
    <scope>NUCLEOTIDE SEQUENCE [LARGE SCALE GENOMIC DNA]</scope>
    <source>
        <strain evidence="4">CGMCC 1.19062</strain>
    </source>
</reference>
<comment type="caution">
    <text evidence="3">The sequence shown here is derived from an EMBL/GenBank/DDBJ whole genome shotgun (WGS) entry which is preliminary data.</text>
</comment>
<dbReference type="InterPro" id="IPR036526">
    <property type="entry name" value="C-N_Hydrolase_sf"/>
</dbReference>
<dbReference type="InterPro" id="IPR003010">
    <property type="entry name" value="C-N_Hydrolase"/>
</dbReference>
<dbReference type="Pfam" id="PF00795">
    <property type="entry name" value="CN_hydrolase"/>
    <property type="match status" value="1"/>
</dbReference>
<dbReference type="PROSITE" id="PS50263">
    <property type="entry name" value="CN_HYDROLASE"/>
    <property type="match status" value="1"/>
</dbReference>
<dbReference type="RefSeq" id="WP_379875395.1">
    <property type="nucleotide sequence ID" value="NZ_JBHUIP010000004.1"/>
</dbReference>
<dbReference type="Proteomes" id="UP001597295">
    <property type="component" value="Unassembled WGS sequence"/>
</dbReference>
<dbReference type="EMBL" id="JBHUIP010000004">
    <property type="protein sequence ID" value="MFD2262435.1"/>
    <property type="molecule type" value="Genomic_DNA"/>
</dbReference>
<dbReference type="PANTHER" id="PTHR43674">
    <property type="entry name" value="NITRILASE C965.09-RELATED"/>
    <property type="match status" value="1"/>
</dbReference>
<organism evidence="3 4">
    <name type="scientific">Lacibacterium aquatile</name>
    <dbReference type="NCBI Taxonomy" id="1168082"/>
    <lineage>
        <taxon>Bacteria</taxon>
        <taxon>Pseudomonadati</taxon>
        <taxon>Pseudomonadota</taxon>
        <taxon>Alphaproteobacteria</taxon>
        <taxon>Rhodospirillales</taxon>
        <taxon>Rhodospirillaceae</taxon>
    </lineage>
</organism>
<dbReference type="PANTHER" id="PTHR43674:SF16">
    <property type="entry name" value="CARBON-NITROGEN FAMILY, PUTATIVE (AFU_ORTHOLOGUE AFUA_5G02350)-RELATED"/>
    <property type="match status" value="1"/>
</dbReference>
<feature type="domain" description="CN hydrolase" evidence="2">
    <location>
        <begin position="4"/>
        <end position="278"/>
    </location>
</feature>
<dbReference type="CDD" id="cd07585">
    <property type="entry name" value="nitrilase_7"/>
    <property type="match status" value="1"/>
</dbReference>
<protein>
    <submittedName>
        <fullName evidence="3">Nitrilase family protein</fullName>
    </submittedName>
</protein>
<keyword evidence="4" id="KW-1185">Reference proteome</keyword>
<keyword evidence="1" id="KW-0378">Hydrolase</keyword>
<accession>A0ABW5DT24</accession>
<dbReference type="Gene3D" id="3.60.110.10">
    <property type="entry name" value="Carbon-nitrogen hydrolase"/>
    <property type="match status" value="1"/>
</dbReference>
<evidence type="ECO:0000313" key="3">
    <source>
        <dbReference type="EMBL" id="MFD2262435.1"/>
    </source>
</evidence>
<proteinExistence type="predicted"/>